<dbReference type="PANTHER" id="PTHR31578:SF5">
    <property type="entry name" value="NEMATODE SPECIFIC PEPTIDE FAMILY"/>
    <property type="match status" value="1"/>
</dbReference>
<dbReference type="Pfam" id="PF12150">
    <property type="entry name" value="MFP2b"/>
    <property type="match status" value="1"/>
</dbReference>
<reference evidence="1" key="1">
    <citation type="submission" date="2018-11" db="EMBL/GenBank/DDBJ databases">
        <authorList>
            <consortium name="Pathogen Informatics"/>
        </authorList>
    </citation>
    <scope>NUCLEOTIDE SEQUENCE [LARGE SCALE GENOMIC DNA]</scope>
</reference>
<organism evidence="1">
    <name type="scientific">Heligmosomoides polygyrus</name>
    <name type="common">Parasitic roundworm</name>
    <dbReference type="NCBI Taxonomy" id="6339"/>
    <lineage>
        <taxon>Eukaryota</taxon>
        <taxon>Metazoa</taxon>
        <taxon>Ecdysozoa</taxon>
        <taxon>Nematoda</taxon>
        <taxon>Chromadorea</taxon>
        <taxon>Rhabditida</taxon>
        <taxon>Rhabditina</taxon>
        <taxon>Rhabditomorpha</taxon>
        <taxon>Strongyloidea</taxon>
        <taxon>Heligmosomidae</taxon>
        <taxon>Heligmosomoides</taxon>
    </lineage>
</organism>
<gene>
    <name evidence="1" type="ORF">HPBE_LOCUS20846</name>
</gene>
<accession>A0A3P8FTK9</accession>
<name>A0A3P8FTK9_HELPZ</name>
<evidence type="ECO:0000313" key="1">
    <source>
        <dbReference type="EMBL" id="VDP22126.1"/>
    </source>
</evidence>
<protein>
    <submittedName>
        <fullName evidence="1">Uncharacterized protein</fullName>
    </submittedName>
</protein>
<dbReference type="EMBL" id="UZAH01032494">
    <property type="protein sequence ID" value="VDP22126.1"/>
    <property type="molecule type" value="Genomic_DNA"/>
</dbReference>
<dbReference type="InterPro" id="IPR021010">
    <property type="entry name" value="Cytosolic_motility_protein"/>
</dbReference>
<dbReference type="SUPFAM" id="SSF141739">
    <property type="entry name" value="MFPT repeat-like"/>
    <property type="match status" value="1"/>
</dbReference>
<proteinExistence type="predicted"/>
<sequence>METANWQTPPCMTIHKPEKIYMAATKLGSRYSIHRKYLKLEKSSPSRPSGNELLKCGGSHDLDLLQSSFCYIVNTFRSLCTQHFRKIENKASKQPLMVNDWGDFICGGPWPSDKPLNTPRGPQDHFVSLWYRHGKPCMGRAWNSAGKIDASFVDGGREFTGHVIGSMQMLVEVPATAAGFDYCWLPYEQASRYMDKDFAPVHLSYIAPCVVQVDAFELLGTILLLIALRGPIYSLLKF</sequence>
<dbReference type="PANTHER" id="PTHR31578">
    <property type="entry name" value="PROTEIN CBG21223-RELATED"/>
    <property type="match status" value="1"/>
</dbReference>
<dbReference type="OrthoDB" id="5863054at2759"/>
<dbReference type="AlphaFoldDB" id="A0A3P8FTK9"/>